<evidence type="ECO:0000256" key="10">
    <source>
        <dbReference type="RuleBase" id="RU004008"/>
    </source>
</evidence>
<evidence type="ECO:0000256" key="5">
    <source>
        <dbReference type="ARBA" id="ARBA00023274"/>
    </source>
</evidence>
<comment type="caution">
    <text evidence="12">The sequence shown here is derived from an EMBL/GenBank/DDBJ whole genome shotgun (WGS) entry which is preliminary data.</text>
</comment>
<dbReference type="AlphaFoldDB" id="A0A512M3P9"/>
<keyword evidence="3 7" id="KW-0694">RNA-binding</keyword>
<dbReference type="RefSeq" id="WP_146848815.1">
    <property type="nucleotide sequence ID" value="NZ_BKAG01000003.1"/>
</dbReference>
<dbReference type="GO" id="GO:0019843">
    <property type="term" value="F:rRNA binding"/>
    <property type="evidence" value="ECO:0007669"/>
    <property type="project" value="UniProtKB-UniRule"/>
</dbReference>
<evidence type="ECO:0000256" key="11">
    <source>
        <dbReference type="SAM" id="MobiDB-lite"/>
    </source>
</evidence>
<keyword evidence="2 7" id="KW-0699">rRNA-binding</keyword>
<feature type="compositionally biased region" description="Basic residues" evidence="11">
    <location>
        <begin position="119"/>
        <end position="131"/>
    </location>
</feature>
<dbReference type="PANTHER" id="PTHR13501:SF8">
    <property type="entry name" value="LARGE RIBOSOMAL SUBUNIT PROTEIN UL22M"/>
    <property type="match status" value="1"/>
</dbReference>
<dbReference type="PANTHER" id="PTHR13501">
    <property type="entry name" value="CHLOROPLAST 50S RIBOSOMAL PROTEIN L22-RELATED"/>
    <property type="match status" value="1"/>
</dbReference>
<evidence type="ECO:0000313" key="12">
    <source>
        <dbReference type="EMBL" id="GEP41353.1"/>
    </source>
</evidence>
<keyword evidence="5 7" id="KW-0687">Ribonucleoprotein</keyword>
<comment type="function">
    <text evidence="7">The globular domain of the protein is located near the polypeptide exit tunnel on the outside of the subunit, while an extended beta-hairpin is found that lines the wall of the exit tunnel in the center of the 70S ribosome.</text>
</comment>
<gene>
    <name evidence="7 12" type="primary">rplV</name>
    <name evidence="12" type="ORF">BGE01nite_06440</name>
</gene>
<dbReference type="Proteomes" id="UP000321577">
    <property type="component" value="Unassembled WGS sequence"/>
</dbReference>
<dbReference type="GO" id="GO:0022625">
    <property type="term" value="C:cytosolic large ribosomal subunit"/>
    <property type="evidence" value="ECO:0007669"/>
    <property type="project" value="TreeGrafter"/>
</dbReference>
<evidence type="ECO:0000256" key="9">
    <source>
        <dbReference type="RuleBase" id="RU004006"/>
    </source>
</evidence>
<dbReference type="Pfam" id="PF00237">
    <property type="entry name" value="Ribosomal_L22"/>
    <property type="match status" value="1"/>
</dbReference>
<evidence type="ECO:0000256" key="7">
    <source>
        <dbReference type="HAMAP-Rule" id="MF_01331"/>
    </source>
</evidence>
<evidence type="ECO:0000256" key="2">
    <source>
        <dbReference type="ARBA" id="ARBA00022730"/>
    </source>
</evidence>
<dbReference type="HAMAP" id="MF_01331_B">
    <property type="entry name" value="Ribosomal_uL22_B"/>
    <property type="match status" value="1"/>
</dbReference>
<dbReference type="InterPro" id="IPR005727">
    <property type="entry name" value="Ribosomal_uL22_bac/chlpt-type"/>
</dbReference>
<reference evidence="12 13" key="1">
    <citation type="submission" date="2019-07" db="EMBL/GenBank/DDBJ databases">
        <title>Whole genome shotgun sequence of Brevifollis gellanilyticus NBRC 108608.</title>
        <authorList>
            <person name="Hosoyama A."/>
            <person name="Uohara A."/>
            <person name="Ohji S."/>
            <person name="Ichikawa N."/>
        </authorList>
    </citation>
    <scope>NUCLEOTIDE SEQUENCE [LARGE SCALE GENOMIC DNA]</scope>
    <source>
        <strain evidence="12 13">NBRC 108608</strain>
    </source>
</reference>
<evidence type="ECO:0000256" key="8">
    <source>
        <dbReference type="RuleBase" id="RU004005"/>
    </source>
</evidence>
<dbReference type="GO" id="GO:0006412">
    <property type="term" value="P:translation"/>
    <property type="evidence" value="ECO:0007669"/>
    <property type="project" value="UniProtKB-UniRule"/>
</dbReference>
<dbReference type="PROSITE" id="PS00464">
    <property type="entry name" value="RIBOSOMAL_L22"/>
    <property type="match status" value="1"/>
</dbReference>
<dbReference type="EMBL" id="BKAG01000003">
    <property type="protein sequence ID" value="GEP41353.1"/>
    <property type="molecule type" value="Genomic_DNA"/>
</dbReference>
<evidence type="ECO:0000256" key="6">
    <source>
        <dbReference type="ARBA" id="ARBA00035207"/>
    </source>
</evidence>
<comment type="similarity">
    <text evidence="1 7 8">Belongs to the universal ribosomal protein uL22 family.</text>
</comment>
<evidence type="ECO:0000256" key="3">
    <source>
        <dbReference type="ARBA" id="ARBA00022884"/>
    </source>
</evidence>
<protein>
    <recommendedName>
        <fullName evidence="6 7">Large ribosomal subunit protein uL22</fullName>
    </recommendedName>
</protein>
<keyword evidence="13" id="KW-1185">Reference proteome</keyword>
<dbReference type="NCBIfam" id="TIGR01044">
    <property type="entry name" value="rplV_bact"/>
    <property type="match status" value="1"/>
</dbReference>
<accession>A0A512M3P9</accession>
<dbReference type="CDD" id="cd00336">
    <property type="entry name" value="Ribosomal_L22"/>
    <property type="match status" value="1"/>
</dbReference>
<dbReference type="Gene3D" id="3.90.470.10">
    <property type="entry name" value="Ribosomal protein L22/L17"/>
    <property type="match status" value="1"/>
</dbReference>
<organism evidence="12 13">
    <name type="scientific">Brevifollis gellanilyticus</name>
    <dbReference type="NCBI Taxonomy" id="748831"/>
    <lineage>
        <taxon>Bacteria</taxon>
        <taxon>Pseudomonadati</taxon>
        <taxon>Verrucomicrobiota</taxon>
        <taxon>Verrucomicrobiia</taxon>
        <taxon>Verrucomicrobiales</taxon>
        <taxon>Verrucomicrobiaceae</taxon>
    </lineage>
</organism>
<dbReference type="InterPro" id="IPR047867">
    <property type="entry name" value="Ribosomal_uL22_bac/org-type"/>
</dbReference>
<evidence type="ECO:0000313" key="13">
    <source>
        <dbReference type="Proteomes" id="UP000321577"/>
    </source>
</evidence>
<sequence>MEVRSTYKYARISSQKARQVTRAITGMPVSQALSVLDFTPKKAALMVGKVLRSAIANATNNHELDAEEMIVASAVATPGPALKRIMPRARGSASSIKKRMTHITVVLGNKPEEAEKPAKRVHKSKAKTAAE</sequence>
<feature type="region of interest" description="Disordered" evidence="11">
    <location>
        <begin position="109"/>
        <end position="131"/>
    </location>
</feature>
<comment type="subunit">
    <text evidence="7 9">Part of the 50S ribosomal subunit.</text>
</comment>
<name>A0A512M3P9_9BACT</name>
<evidence type="ECO:0000256" key="4">
    <source>
        <dbReference type="ARBA" id="ARBA00022980"/>
    </source>
</evidence>
<dbReference type="InterPro" id="IPR001063">
    <property type="entry name" value="Ribosomal_uL22"/>
</dbReference>
<dbReference type="InterPro" id="IPR036394">
    <property type="entry name" value="Ribosomal_uL22_sf"/>
</dbReference>
<dbReference type="OrthoDB" id="9805969at2"/>
<comment type="function">
    <text evidence="7 10">This protein binds specifically to 23S rRNA; its binding is stimulated by other ribosomal proteins, e.g., L4, L17, and L20. It is important during the early stages of 50S assembly. It makes multiple contacts with different domains of the 23S rRNA in the assembled 50S subunit and ribosome.</text>
</comment>
<dbReference type="InterPro" id="IPR018260">
    <property type="entry name" value="Ribosomal_uL22_CS"/>
</dbReference>
<evidence type="ECO:0000256" key="1">
    <source>
        <dbReference type="ARBA" id="ARBA00009451"/>
    </source>
</evidence>
<proteinExistence type="inferred from homology"/>
<dbReference type="GO" id="GO:0003735">
    <property type="term" value="F:structural constituent of ribosome"/>
    <property type="evidence" value="ECO:0007669"/>
    <property type="project" value="InterPro"/>
</dbReference>
<dbReference type="SUPFAM" id="SSF54843">
    <property type="entry name" value="Ribosomal protein L22"/>
    <property type="match status" value="1"/>
</dbReference>
<keyword evidence="4 7" id="KW-0689">Ribosomal protein</keyword>